<dbReference type="EMBL" id="JABFTP020000042">
    <property type="protein sequence ID" value="KAL3272007.1"/>
    <property type="molecule type" value="Genomic_DNA"/>
</dbReference>
<protein>
    <submittedName>
        <fullName evidence="2">Uncharacterized protein</fullName>
    </submittedName>
</protein>
<evidence type="ECO:0000313" key="3">
    <source>
        <dbReference type="Proteomes" id="UP001516400"/>
    </source>
</evidence>
<keyword evidence="1" id="KW-0472">Membrane</keyword>
<reference evidence="2 3" key="1">
    <citation type="journal article" date="2021" name="BMC Biol.">
        <title>Horizontally acquired antibacterial genes associated with adaptive radiation of ladybird beetles.</title>
        <authorList>
            <person name="Li H.S."/>
            <person name="Tang X.F."/>
            <person name="Huang Y.H."/>
            <person name="Xu Z.Y."/>
            <person name="Chen M.L."/>
            <person name="Du X.Y."/>
            <person name="Qiu B.Y."/>
            <person name="Chen P.T."/>
            <person name="Zhang W."/>
            <person name="Slipinski A."/>
            <person name="Escalona H.E."/>
            <person name="Waterhouse R.M."/>
            <person name="Zwick A."/>
            <person name="Pang H."/>
        </authorList>
    </citation>
    <scope>NUCLEOTIDE SEQUENCE [LARGE SCALE GENOMIC DNA]</scope>
    <source>
        <strain evidence="2">SYSU2018</strain>
    </source>
</reference>
<keyword evidence="3" id="KW-1185">Reference proteome</keyword>
<accession>A0ABD2N0S6</accession>
<evidence type="ECO:0000256" key="1">
    <source>
        <dbReference type="SAM" id="Phobius"/>
    </source>
</evidence>
<sequence length="94" mass="10755">MNISETATEISPNTTVPTNVEHNDAKYLIAPLVVIVVVVLLSILVYFMLKMKKIQKIRLNTLSLYEFDSNEQEWESLTNSFDFYPNYYSASSAV</sequence>
<dbReference type="Proteomes" id="UP001516400">
    <property type="component" value="Unassembled WGS sequence"/>
</dbReference>
<feature type="transmembrane region" description="Helical" evidence="1">
    <location>
        <begin position="27"/>
        <end position="49"/>
    </location>
</feature>
<evidence type="ECO:0000313" key="2">
    <source>
        <dbReference type="EMBL" id="KAL3272007.1"/>
    </source>
</evidence>
<comment type="caution">
    <text evidence="2">The sequence shown here is derived from an EMBL/GenBank/DDBJ whole genome shotgun (WGS) entry which is preliminary data.</text>
</comment>
<proteinExistence type="predicted"/>
<dbReference type="AlphaFoldDB" id="A0ABD2N0S6"/>
<organism evidence="2 3">
    <name type="scientific">Cryptolaemus montrouzieri</name>
    <dbReference type="NCBI Taxonomy" id="559131"/>
    <lineage>
        <taxon>Eukaryota</taxon>
        <taxon>Metazoa</taxon>
        <taxon>Ecdysozoa</taxon>
        <taxon>Arthropoda</taxon>
        <taxon>Hexapoda</taxon>
        <taxon>Insecta</taxon>
        <taxon>Pterygota</taxon>
        <taxon>Neoptera</taxon>
        <taxon>Endopterygota</taxon>
        <taxon>Coleoptera</taxon>
        <taxon>Polyphaga</taxon>
        <taxon>Cucujiformia</taxon>
        <taxon>Coccinelloidea</taxon>
        <taxon>Coccinellidae</taxon>
        <taxon>Scymninae</taxon>
        <taxon>Scymnini</taxon>
        <taxon>Cryptolaemus</taxon>
    </lineage>
</organism>
<keyword evidence="1" id="KW-1133">Transmembrane helix</keyword>
<name>A0ABD2N0S6_9CUCU</name>
<gene>
    <name evidence="2" type="ORF">HHI36_022474</name>
</gene>
<keyword evidence="1" id="KW-0812">Transmembrane</keyword>